<keyword evidence="2" id="KW-0238">DNA-binding</keyword>
<evidence type="ECO:0000256" key="3">
    <source>
        <dbReference type="ARBA" id="ARBA00023163"/>
    </source>
</evidence>
<sequence>RNFNRTLRHEFHGLMQDSGFTFPQLSVISILAKNGKQKVSDISEKMGLSDSTVSGILDRLEQKGIIERKRNKDDRRVVKIYLSKGSQEICQEFHRKREECFTHLLKELTEQEINDIIKGLEILNRVVCDKKNTEI</sequence>
<dbReference type="SUPFAM" id="SSF46785">
    <property type="entry name" value="Winged helix' DNA-binding domain"/>
    <property type="match status" value="1"/>
</dbReference>
<dbReference type="AlphaFoldDB" id="X1UWF5"/>
<dbReference type="InterPro" id="IPR036388">
    <property type="entry name" value="WH-like_DNA-bd_sf"/>
</dbReference>
<evidence type="ECO:0000256" key="2">
    <source>
        <dbReference type="ARBA" id="ARBA00023125"/>
    </source>
</evidence>
<protein>
    <recommendedName>
        <fullName evidence="4">HTH marR-type domain-containing protein</fullName>
    </recommendedName>
</protein>
<dbReference type="EMBL" id="BARW01018245">
    <property type="protein sequence ID" value="GAI96694.1"/>
    <property type="molecule type" value="Genomic_DNA"/>
</dbReference>
<proteinExistence type="predicted"/>
<dbReference type="GO" id="GO:0003700">
    <property type="term" value="F:DNA-binding transcription factor activity"/>
    <property type="evidence" value="ECO:0007669"/>
    <property type="project" value="InterPro"/>
</dbReference>
<evidence type="ECO:0000259" key="4">
    <source>
        <dbReference type="PROSITE" id="PS50995"/>
    </source>
</evidence>
<dbReference type="SMART" id="SM00347">
    <property type="entry name" value="HTH_MARR"/>
    <property type="match status" value="1"/>
</dbReference>
<gene>
    <name evidence="5" type="ORF">S12H4_31282</name>
</gene>
<keyword evidence="3" id="KW-0804">Transcription</keyword>
<name>X1UWF5_9ZZZZ</name>
<organism evidence="5">
    <name type="scientific">marine sediment metagenome</name>
    <dbReference type="NCBI Taxonomy" id="412755"/>
    <lineage>
        <taxon>unclassified sequences</taxon>
        <taxon>metagenomes</taxon>
        <taxon>ecological metagenomes</taxon>
    </lineage>
</organism>
<dbReference type="PANTHER" id="PTHR42756">
    <property type="entry name" value="TRANSCRIPTIONAL REGULATOR, MARR"/>
    <property type="match status" value="1"/>
</dbReference>
<dbReference type="GO" id="GO:0043565">
    <property type="term" value="F:sequence-specific DNA binding"/>
    <property type="evidence" value="ECO:0007669"/>
    <property type="project" value="InterPro"/>
</dbReference>
<dbReference type="Pfam" id="PF01047">
    <property type="entry name" value="MarR"/>
    <property type="match status" value="1"/>
</dbReference>
<evidence type="ECO:0000313" key="5">
    <source>
        <dbReference type="EMBL" id="GAI96694.1"/>
    </source>
</evidence>
<dbReference type="PANTHER" id="PTHR42756:SF1">
    <property type="entry name" value="TRANSCRIPTIONAL REPRESSOR OF EMRAB OPERON"/>
    <property type="match status" value="1"/>
</dbReference>
<reference evidence="5" key="1">
    <citation type="journal article" date="2014" name="Front. Microbiol.">
        <title>High frequency of phylogenetically diverse reductive dehalogenase-homologous genes in deep subseafloor sedimentary metagenomes.</title>
        <authorList>
            <person name="Kawai M."/>
            <person name="Futagami T."/>
            <person name="Toyoda A."/>
            <person name="Takaki Y."/>
            <person name="Nishi S."/>
            <person name="Hori S."/>
            <person name="Arai W."/>
            <person name="Tsubouchi T."/>
            <person name="Morono Y."/>
            <person name="Uchiyama I."/>
            <person name="Ito T."/>
            <person name="Fujiyama A."/>
            <person name="Inagaki F."/>
            <person name="Takami H."/>
        </authorList>
    </citation>
    <scope>NUCLEOTIDE SEQUENCE</scope>
    <source>
        <strain evidence="5">Expedition CK06-06</strain>
    </source>
</reference>
<evidence type="ECO:0000256" key="1">
    <source>
        <dbReference type="ARBA" id="ARBA00023015"/>
    </source>
</evidence>
<feature type="domain" description="HTH marR-type" evidence="4">
    <location>
        <begin position="1"/>
        <end position="125"/>
    </location>
</feature>
<dbReference type="InterPro" id="IPR000835">
    <property type="entry name" value="HTH_MarR-typ"/>
</dbReference>
<dbReference type="InterPro" id="IPR036390">
    <property type="entry name" value="WH_DNA-bd_sf"/>
</dbReference>
<feature type="non-terminal residue" evidence="5">
    <location>
        <position position="1"/>
    </location>
</feature>
<keyword evidence="1" id="KW-0805">Transcription regulation</keyword>
<dbReference type="PRINTS" id="PR00033">
    <property type="entry name" value="HTHASNC"/>
</dbReference>
<dbReference type="PROSITE" id="PS50995">
    <property type="entry name" value="HTH_MARR_2"/>
    <property type="match status" value="1"/>
</dbReference>
<accession>X1UWF5</accession>
<comment type="caution">
    <text evidence="5">The sequence shown here is derived from an EMBL/GenBank/DDBJ whole genome shotgun (WGS) entry which is preliminary data.</text>
</comment>
<dbReference type="Gene3D" id="1.10.10.10">
    <property type="entry name" value="Winged helix-like DNA-binding domain superfamily/Winged helix DNA-binding domain"/>
    <property type="match status" value="1"/>
</dbReference>
<dbReference type="InterPro" id="IPR000485">
    <property type="entry name" value="AsnC-type_HTH_dom"/>
</dbReference>
<dbReference type="PRINTS" id="PR00598">
    <property type="entry name" value="HTHMARR"/>
</dbReference>